<evidence type="ECO:0000259" key="3">
    <source>
        <dbReference type="Pfam" id="PF00685"/>
    </source>
</evidence>
<accession>A0AAD9KDR2</accession>
<evidence type="ECO:0000313" key="5">
    <source>
        <dbReference type="Proteomes" id="UP001208570"/>
    </source>
</evidence>
<name>A0AAD9KDR2_9ANNE</name>
<dbReference type="Pfam" id="PF00685">
    <property type="entry name" value="Sulfotransfer_1"/>
    <property type="match status" value="1"/>
</dbReference>
<dbReference type="InterPro" id="IPR027417">
    <property type="entry name" value="P-loop_NTPase"/>
</dbReference>
<proteinExistence type="inferred from homology"/>
<dbReference type="AlphaFoldDB" id="A0AAD9KDR2"/>
<evidence type="ECO:0000256" key="1">
    <source>
        <dbReference type="ARBA" id="ARBA00005771"/>
    </source>
</evidence>
<evidence type="ECO:0000313" key="4">
    <source>
        <dbReference type="EMBL" id="KAK2169190.1"/>
    </source>
</evidence>
<evidence type="ECO:0000256" key="2">
    <source>
        <dbReference type="ARBA" id="ARBA00022679"/>
    </source>
</evidence>
<reference evidence="4" key="1">
    <citation type="journal article" date="2023" name="Mol. Biol. Evol.">
        <title>Third-Generation Sequencing Reveals the Adaptive Role of the Epigenome in Three Deep-Sea Polychaetes.</title>
        <authorList>
            <person name="Perez M."/>
            <person name="Aroh O."/>
            <person name="Sun Y."/>
            <person name="Lan Y."/>
            <person name="Juniper S.K."/>
            <person name="Young C.R."/>
            <person name="Angers B."/>
            <person name="Qian P.Y."/>
        </authorList>
    </citation>
    <scope>NUCLEOTIDE SEQUENCE</scope>
    <source>
        <strain evidence="4">P08H-3</strain>
    </source>
</reference>
<comment type="similarity">
    <text evidence="1">Belongs to the sulfotransferase 1 family.</text>
</comment>
<sequence>MADYKFPGKWMKNDMVLGENVYPETLFKLESFDMNEEDVLIVSYPKTGTTWTQELIWLICNNGDIAKARSTPIYLRVPHLESRNNAHDLAQKATPHLMKTHLRIETFRSQIEAGKVKIIVVIRNPKDTLVSLYHFYRMNRNLGKFTGTWDDFFELYKANHMFYGNYFKWYSSWLQYKDKPNVILVKYEDMHRRMPDVIKNVCHFLGKSLPDDVIDDVIQHLTFDNMTHNDMVNYENIPQLDTKISPFLRRGIIGDWKNYFTEEQSSLVDKSYKEIIESFNVKLIFE</sequence>
<dbReference type="InterPro" id="IPR000863">
    <property type="entry name" value="Sulfotransferase_dom"/>
</dbReference>
<dbReference type="EMBL" id="JAODUP010000012">
    <property type="protein sequence ID" value="KAK2169190.1"/>
    <property type="molecule type" value="Genomic_DNA"/>
</dbReference>
<feature type="domain" description="Sulfotransferase" evidence="3">
    <location>
        <begin position="37"/>
        <end position="275"/>
    </location>
</feature>
<organism evidence="4 5">
    <name type="scientific">Paralvinella palmiformis</name>
    <dbReference type="NCBI Taxonomy" id="53620"/>
    <lineage>
        <taxon>Eukaryota</taxon>
        <taxon>Metazoa</taxon>
        <taxon>Spiralia</taxon>
        <taxon>Lophotrochozoa</taxon>
        <taxon>Annelida</taxon>
        <taxon>Polychaeta</taxon>
        <taxon>Sedentaria</taxon>
        <taxon>Canalipalpata</taxon>
        <taxon>Terebellida</taxon>
        <taxon>Terebelliformia</taxon>
        <taxon>Alvinellidae</taxon>
        <taxon>Paralvinella</taxon>
    </lineage>
</organism>
<dbReference type="PANTHER" id="PTHR11783">
    <property type="entry name" value="SULFOTRANSFERASE SULT"/>
    <property type="match status" value="1"/>
</dbReference>
<protein>
    <recommendedName>
        <fullName evidence="3">Sulfotransferase domain-containing protein</fullName>
    </recommendedName>
</protein>
<gene>
    <name evidence="4" type="ORF">LSH36_12g34009</name>
</gene>
<dbReference type="Gene3D" id="3.40.50.300">
    <property type="entry name" value="P-loop containing nucleotide triphosphate hydrolases"/>
    <property type="match status" value="1"/>
</dbReference>
<keyword evidence="5" id="KW-1185">Reference proteome</keyword>
<dbReference type="SUPFAM" id="SSF52540">
    <property type="entry name" value="P-loop containing nucleoside triphosphate hydrolases"/>
    <property type="match status" value="1"/>
</dbReference>
<dbReference type="Proteomes" id="UP001208570">
    <property type="component" value="Unassembled WGS sequence"/>
</dbReference>
<keyword evidence="2" id="KW-0808">Transferase</keyword>
<dbReference type="GO" id="GO:0008146">
    <property type="term" value="F:sulfotransferase activity"/>
    <property type="evidence" value="ECO:0007669"/>
    <property type="project" value="InterPro"/>
</dbReference>
<comment type="caution">
    <text evidence="4">The sequence shown here is derived from an EMBL/GenBank/DDBJ whole genome shotgun (WGS) entry which is preliminary data.</text>
</comment>